<dbReference type="AlphaFoldDB" id="A0A8R1WKZ7"/>
<dbReference type="EnsemblMetazoa" id="XM_004932360.3">
    <property type="protein sequence ID" value="XP_004932417.1"/>
    <property type="gene ID" value="LOC101746592"/>
</dbReference>
<evidence type="ECO:0000256" key="1">
    <source>
        <dbReference type="SAM" id="SignalP"/>
    </source>
</evidence>
<keyword evidence="1" id="KW-0732">Signal</keyword>
<protein>
    <recommendedName>
        <fullName evidence="4">Cuticle protein</fullName>
    </recommendedName>
</protein>
<reference evidence="2" key="2">
    <citation type="submission" date="2022-06" db="UniProtKB">
        <authorList>
            <consortium name="EnsemblMetazoa"/>
        </authorList>
    </citation>
    <scope>IDENTIFICATION</scope>
    <source>
        <strain evidence="2">p50T (Dazao)</strain>
    </source>
</reference>
<evidence type="ECO:0000313" key="2">
    <source>
        <dbReference type="EnsemblMetazoa" id="XP_004932417.1"/>
    </source>
</evidence>
<evidence type="ECO:0000313" key="3">
    <source>
        <dbReference type="Proteomes" id="UP000005204"/>
    </source>
</evidence>
<feature type="chain" id="PRO_5035888683" description="Cuticle protein" evidence="1">
    <location>
        <begin position="17"/>
        <end position="203"/>
    </location>
</feature>
<dbReference type="OrthoDB" id="7278110at2759"/>
<name>A0A8R1WKZ7_BOMMO</name>
<sequence length="203" mass="22268">MLLSYFFVSLLSATLAGPVNTHGPVLHSAQVKIDRHEAQAIHTSTGGGGVSSVAGISSRNGRVTSYSGVYSHSDLDTPAVIARADSKDLSSKTSDGKPLYITKEIDNEFTKGTVKISPGSVSVTSISKSRSAPGSESWRNTLLIPMMPIISNPFLRSSISTYDPRFNPWFPQELYGSSTQKTDNRFRSNPFYPNFYTFYNNWQ</sequence>
<organism evidence="2 3">
    <name type="scientific">Bombyx mori</name>
    <name type="common">Silk moth</name>
    <dbReference type="NCBI Taxonomy" id="7091"/>
    <lineage>
        <taxon>Eukaryota</taxon>
        <taxon>Metazoa</taxon>
        <taxon>Ecdysozoa</taxon>
        <taxon>Arthropoda</taxon>
        <taxon>Hexapoda</taxon>
        <taxon>Insecta</taxon>
        <taxon>Pterygota</taxon>
        <taxon>Neoptera</taxon>
        <taxon>Endopterygota</taxon>
        <taxon>Lepidoptera</taxon>
        <taxon>Glossata</taxon>
        <taxon>Ditrysia</taxon>
        <taxon>Bombycoidea</taxon>
        <taxon>Bombycidae</taxon>
        <taxon>Bombycinae</taxon>
        <taxon>Bombyx</taxon>
    </lineage>
</organism>
<keyword evidence="3" id="KW-1185">Reference proteome</keyword>
<accession>A0A8R1WKZ7</accession>
<reference evidence="3" key="1">
    <citation type="journal article" date="2008" name="Insect Biochem. Mol. Biol.">
        <title>The genome of a lepidopteran model insect, the silkworm Bombyx mori.</title>
        <authorList>
            <consortium name="International Silkworm Genome Consortium"/>
        </authorList>
    </citation>
    <scope>NUCLEOTIDE SEQUENCE [LARGE SCALE GENOMIC DNA]</scope>
    <source>
        <strain evidence="3">p50T</strain>
    </source>
</reference>
<proteinExistence type="predicted"/>
<dbReference type="Proteomes" id="UP000005204">
    <property type="component" value="Unassembled WGS sequence"/>
</dbReference>
<evidence type="ECO:0008006" key="4">
    <source>
        <dbReference type="Google" id="ProtNLM"/>
    </source>
</evidence>
<feature type="signal peptide" evidence="1">
    <location>
        <begin position="1"/>
        <end position="16"/>
    </location>
</feature>